<evidence type="ECO:0000313" key="6">
    <source>
        <dbReference type="EMBL" id="TCI11179.1"/>
    </source>
</evidence>
<dbReference type="CDD" id="cd16442">
    <property type="entry name" value="BPL"/>
    <property type="match status" value="1"/>
</dbReference>
<dbReference type="Gene3D" id="3.30.930.10">
    <property type="entry name" value="Bira Bifunctional Protein, Domain 2"/>
    <property type="match status" value="1"/>
</dbReference>
<sequence length="323" mass="33668">MQAQDLLTALAGGQTVSGALLAERAGVTRAAIWKQVEALRARGVPVESRGTAGYCLPWPVQLLSLAELRAALSPAARQRLGELELHWEIDSTSSEIQRRLSSLPDLSVMLAETQSAGRGRRGRSWLSPPGMNIYLSCLKRFDAGFAALSGLSLAVGVIVMRALSALGINGAGLKWPNDVLSPDGKLAGILVELSGEYQGPCAAVIGIGLNVRLTPALRAQAGQPVHDLAGLAHGGAPDRNLVAAALIVALIEGLAQFEREGFSAFVEEYTGHDLLRGQTLHLQGALGELDGIGAGVDARGALLLQTAGGVRSIDSADVSVRRA</sequence>
<comment type="caution">
    <text evidence="6">The sequence shown here is derived from an EMBL/GenBank/DDBJ whole genome shotgun (WGS) entry which is preliminary data.</text>
</comment>
<dbReference type="SUPFAM" id="SSF55681">
    <property type="entry name" value="Class II aaRS and biotin synthetases"/>
    <property type="match status" value="1"/>
</dbReference>
<dbReference type="Gene3D" id="2.30.30.100">
    <property type="match status" value="1"/>
</dbReference>
<dbReference type="Pfam" id="PF08279">
    <property type="entry name" value="HTH_11"/>
    <property type="match status" value="1"/>
</dbReference>
<dbReference type="InterPro" id="IPR004143">
    <property type="entry name" value="BPL_LPL_catalytic"/>
</dbReference>
<keyword evidence="1 4" id="KW-0436">Ligase</keyword>
<feature type="binding site" evidence="4">
    <location>
        <begin position="118"/>
        <end position="120"/>
    </location>
    <ligand>
        <name>biotin</name>
        <dbReference type="ChEBI" id="CHEBI:57586"/>
    </ligand>
</feature>
<reference evidence="6 7" key="1">
    <citation type="submission" date="2019-02" db="EMBL/GenBank/DDBJ databases">
        <title>Dyella amyloliquefaciens sp. nov., isolated from forest soil.</title>
        <authorList>
            <person name="Gao Z.-H."/>
            <person name="Qiu L.-H."/>
        </authorList>
    </citation>
    <scope>NUCLEOTIDE SEQUENCE [LARGE SCALE GENOMIC DNA]</scope>
    <source>
        <strain evidence="6 7">KACC 12747</strain>
    </source>
</reference>
<evidence type="ECO:0000259" key="5">
    <source>
        <dbReference type="PROSITE" id="PS51733"/>
    </source>
</evidence>
<dbReference type="EC" id="6.3.4.15" evidence="4"/>
<comment type="similarity">
    <text evidence="4">Belongs to the biotin--protein ligase family.</text>
</comment>
<dbReference type="SUPFAM" id="SSF46785">
    <property type="entry name" value="Winged helix' DNA-binding domain"/>
    <property type="match status" value="1"/>
</dbReference>
<keyword evidence="7" id="KW-1185">Reference proteome</keyword>
<accession>A0A4R0YQD6</accession>
<feature type="domain" description="BPL/LPL catalytic" evidence="5">
    <location>
        <begin position="78"/>
        <end position="258"/>
    </location>
</feature>
<dbReference type="InterPro" id="IPR013196">
    <property type="entry name" value="HTH_11"/>
</dbReference>
<dbReference type="GO" id="GO:0005737">
    <property type="term" value="C:cytoplasm"/>
    <property type="evidence" value="ECO:0007669"/>
    <property type="project" value="TreeGrafter"/>
</dbReference>
<feature type="DNA-binding region" description="H-T-H motif" evidence="4">
    <location>
        <begin position="18"/>
        <end position="37"/>
    </location>
</feature>
<dbReference type="PANTHER" id="PTHR12835:SF5">
    <property type="entry name" value="BIOTIN--PROTEIN LIGASE"/>
    <property type="match status" value="1"/>
</dbReference>
<organism evidence="6 7">
    <name type="scientific">Dyella soli</name>
    <dbReference type="NCBI Taxonomy" id="522319"/>
    <lineage>
        <taxon>Bacteria</taxon>
        <taxon>Pseudomonadati</taxon>
        <taxon>Pseudomonadota</taxon>
        <taxon>Gammaproteobacteria</taxon>
        <taxon>Lysobacterales</taxon>
        <taxon>Rhodanobacteraceae</taxon>
        <taxon>Dyella</taxon>
    </lineage>
</organism>
<name>A0A4R0YQD6_9GAMM</name>
<gene>
    <name evidence="4" type="primary">birA</name>
    <name evidence="6" type="ORF">EZM97_20430</name>
</gene>
<dbReference type="Pfam" id="PF02237">
    <property type="entry name" value="BPL_C"/>
    <property type="match status" value="1"/>
</dbReference>
<dbReference type="GO" id="GO:0003677">
    <property type="term" value="F:DNA binding"/>
    <property type="evidence" value="ECO:0007669"/>
    <property type="project" value="UniProtKB-UniRule"/>
</dbReference>
<dbReference type="PROSITE" id="PS51733">
    <property type="entry name" value="BPL_LPL_CATALYTIC"/>
    <property type="match status" value="1"/>
</dbReference>
<evidence type="ECO:0000256" key="4">
    <source>
        <dbReference type="HAMAP-Rule" id="MF_00978"/>
    </source>
</evidence>
<dbReference type="Proteomes" id="UP000291822">
    <property type="component" value="Unassembled WGS sequence"/>
</dbReference>
<proteinExistence type="inferred from homology"/>
<keyword evidence="2 4" id="KW-0092">Biotin</keyword>
<dbReference type="RefSeq" id="WP_131409921.1">
    <property type="nucleotide sequence ID" value="NZ_SJTG01000002.1"/>
</dbReference>
<evidence type="ECO:0000313" key="7">
    <source>
        <dbReference type="Proteomes" id="UP000291822"/>
    </source>
</evidence>
<dbReference type="InterPro" id="IPR030855">
    <property type="entry name" value="Bifunct_BirA"/>
</dbReference>
<dbReference type="GO" id="GO:0005524">
    <property type="term" value="F:ATP binding"/>
    <property type="evidence" value="ECO:0007669"/>
    <property type="project" value="UniProtKB-UniRule"/>
</dbReference>
<evidence type="ECO:0000256" key="3">
    <source>
        <dbReference type="ARBA" id="ARBA00047846"/>
    </source>
</evidence>
<dbReference type="EMBL" id="SJTG01000002">
    <property type="protein sequence ID" value="TCI11179.1"/>
    <property type="molecule type" value="Genomic_DNA"/>
</dbReference>
<dbReference type="InterPro" id="IPR004408">
    <property type="entry name" value="Biotin_CoA_COase_ligase"/>
</dbReference>
<dbReference type="InterPro" id="IPR045864">
    <property type="entry name" value="aa-tRNA-synth_II/BPL/LPL"/>
</dbReference>
<evidence type="ECO:0000256" key="1">
    <source>
        <dbReference type="ARBA" id="ARBA00022598"/>
    </source>
</evidence>
<dbReference type="InterPro" id="IPR003142">
    <property type="entry name" value="BPL_C"/>
</dbReference>
<dbReference type="GO" id="GO:0004077">
    <property type="term" value="F:biotin--[biotin carboxyl-carrier protein] ligase activity"/>
    <property type="evidence" value="ECO:0007669"/>
    <property type="project" value="UniProtKB-UniRule"/>
</dbReference>
<dbReference type="Pfam" id="PF03099">
    <property type="entry name" value="BPL_LplA_LipB"/>
    <property type="match status" value="1"/>
</dbReference>
<feature type="binding site" evidence="4">
    <location>
        <position position="114"/>
    </location>
    <ligand>
        <name>biotin</name>
        <dbReference type="ChEBI" id="CHEBI:57586"/>
    </ligand>
</feature>
<dbReference type="HAMAP" id="MF_00978">
    <property type="entry name" value="Bifunct_BirA"/>
    <property type="match status" value="1"/>
</dbReference>
<keyword evidence="4" id="KW-0547">Nucleotide-binding</keyword>
<protein>
    <recommendedName>
        <fullName evidence="4">Bifunctional ligase/repressor BirA</fullName>
    </recommendedName>
    <alternativeName>
        <fullName evidence="4">Biotin operon repressor</fullName>
    </alternativeName>
    <alternativeName>
        <fullName evidence="4">Biotin--[acetyl-CoA-carboxylase] ligase</fullName>
        <ecNumber evidence="4">6.3.4.15</ecNumber>
    </alternativeName>
    <alternativeName>
        <fullName evidence="4">Biotin--protein ligase</fullName>
    </alternativeName>
    <alternativeName>
        <fullName evidence="4">Biotin-[acetyl-CoA carboxylase] synthetase</fullName>
    </alternativeName>
</protein>
<dbReference type="InterPro" id="IPR036388">
    <property type="entry name" value="WH-like_DNA-bd_sf"/>
</dbReference>
<feature type="binding site" evidence="4">
    <location>
        <position position="185"/>
    </location>
    <ligand>
        <name>biotin</name>
        <dbReference type="ChEBI" id="CHEBI:57586"/>
    </ligand>
</feature>
<dbReference type="GO" id="GO:0006355">
    <property type="term" value="P:regulation of DNA-templated transcription"/>
    <property type="evidence" value="ECO:0007669"/>
    <property type="project" value="UniProtKB-UniRule"/>
</dbReference>
<keyword evidence="4" id="KW-0804">Transcription</keyword>
<keyword evidence="4" id="KW-0805">Transcription regulation</keyword>
<evidence type="ECO:0000256" key="2">
    <source>
        <dbReference type="ARBA" id="ARBA00023267"/>
    </source>
</evidence>
<comment type="function">
    <text evidence="4">Acts both as a biotin--[acetyl-CoA-carboxylase] ligase and a biotin-operon repressor. In the presence of ATP, BirA activates biotin to form the BirA-biotinyl-5'-adenylate (BirA-bio-5'-AMP or holoBirA) complex. HoloBirA can either transfer the biotinyl moiety to the biotin carboxyl carrier protein (BCCP) subunit of acetyl-CoA carboxylase, or bind to the biotin operator site and inhibit transcription of the operon.</text>
</comment>
<keyword evidence="4" id="KW-0238">DNA-binding</keyword>
<dbReference type="Gene3D" id="1.10.10.10">
    <property type="entry name" value="Winged helix-like DNA-binding domain superfamily/Winged helix DNA-binding domain"/>
    <property type="match status" value="1"/>
</dbReference>
<dbReference type="InterPro" id="IPR036390">
    <property type="entry name" value="WH_DNA-bd_sf"/>
</dbReference>
<comment type="caution">
    <text evidence="4">Lacks conserved residue(s) required for the propagation of feature annotation.</text>
</comment>
<dbReference type="PANTHER" id="PTHR12835">
    <property type="entry name" value="BIOTIN PROTEIN LIGASE"/>
    <property type="match status" value="1"/>
</dbReference>
<keyword evidence="4" id="KW-0067">ATP-binding</keyword>
<dbReference type="AlphaFoldDB" id="A0A4R0YQD6"/>
<dbReference type="NCBIfam" id="TIGR00121">
    <property type="entry name" value="birA_ligase"/>
    <property type="match status" value="1"/>
</dbReference>
<comment type="catalytic activity">
    <reaction evidence="3 4">
        <text>biotin + L-lysyl-[protein] + ATP = N(6)-biotinyl-L-lysyl-[protein] + AMP + diphosphate + H(+)</text>
        <dbReference type="Rhea" id="RHEA:11756"/>
        <dbReference type="Rhea" id="RHEA-COMP:9752"/>
        <dbReference type="Rhea" id="RHEA-COMP:10505"/>
        <dbReference type="ChEBI" id="CHEBI:15378"/>
        <dbReference type="ChEBI" id="CHEBI:29969"/>
        <dbReference type="ChEBI" id="CHEBI:30616"/>
        <dbReference type="ChEBI" id="CHEBI:33019"/>
        <dbReference type="ChEBI" id="CHEBI:57586"/>
        <dbReference type="ChEBI" id="CHEBI:83144"/>
        <dbReference type="ChEBI" id="CHEBI:456215"/>
        <dbReference type="EC" id="6.3.4.15"/>
    </reaction>
</comment>
<keyword evidence="4" id="KW-0678">Repressor</keyword>